<sequence>MKNRRIELRRRFARQYHRNRRGDSFAQGVLARHDYGEVDPNGLSWWDDVMFVHGRVRINVAWQHPRNVYQGMIEDAAMKASEHLREKIEGDLFAGAEKTYRKLGRSRKKVLSYTTVRRSGEDEWFNALRAEEERLSIAADFIVVPSFRIESLNWCRFIEITVPVEVRHAGELRVLADLVRRLLRSETTLELEFPGYIYGKAQWAADGLAGRPLYPVSHRVAGT</sequence>
<evidence type="ECO:0000313" key="1">
    <source>
        <dbReference type="EMBL" id="BBO20084.1"/>
    </source>
</evidence>
<dbReference type="EMBL" id="AP021857">
    <property type="protein sequence ID" value="BBO20084.1"/>
    <property type="molecule type" value="Genomic_DNA"/>
</dbReference>
<gene>
    <name evidence="1" type="ORF">DSYM_07830</name>
</gene>
<organism evidence="1 2">
    <name type="scientific">Candidatus Desulfobacillus denitrificans</name>
    <dbReference type="NCBI Taxonomy" id="2608985"/>
    <lineage>
        <taxon>Bacteria</taxon>
        <taxon>Pseudomonadati</taxon>
        <taxon>Pseudomonadota</taxon>
        <taxon>Betaproteobacteria</taxon>
        <taxon>Candidatus Desulfobacillus</taxon>
    </lineage>
</organism>
<protein>
    <submittedName>
        <fullName evidence="1">Uncharacterized protein</fullName>
    </submittedName>
</protein>
<accession>A0A809S986</accession>
<dbReference type="AlphaFoldDB" id="A0A809S986"/>
<reference evidence="1" key="1">
    <citation type="journal article" name="DNA Res.">
        <title>The physiological potential of anammox bacteria as revealed by their core genome structure.</title>
        <authorList>
            <person name="Okubo T."/>
            <person name="Toyoda A."/>
            <person name="Fukuhara K."/>
            <person name="Uchiyama I."/>
            <person name="Harigaya Y."/>
            <person name="Kuroiwa M."/>
            <person name="Suzuki T."/>
            <person name="Murakami Y."/>
            <person name="Suwa Y."/>
            <person name="Takami H."/>
        </authorList>
    </citation>
    <scope>NUCLEOTIDE SEQUENCE</scope>
    <source>
        <strain evidence="1">317325-3</strain>
    </source>
</reference>
<evidence type="ECO:0000313" key="2">
    <source>
        <dbReference type="Proteomes" id="UP000662914"/>
    </source>
</evidence>
<proteinExistence type="predicted"/>
<dbReference type="Proteomes" id="UP000662914">
    <property type="component" value="Chromosome"/>
</dbReference>
<name>A0A809S986_9PROT</name>
<dbReference type="KEGG" id="ddz:DSYM_07830"/>